<proteinExistence type="predicted"/>
<dbReference type="AlphaFoldDB" id="A0AAV2FN73"/>
<feature type="region of interest" description="Disordered" evidence="1">
    <location>
        <begin position="45"/>
        <end position="77"/>
    </location>
</feature>
<name>A0AAV2FN73_9ROSI</name>
<protein>
    <submittedName>
        <fullName evidence="2">Uncharacterized protein</fullName>
    </submittedName>
</protein>
<dbReference type="Proteomes" id="UP001497516">
    <property type="component" value="Chromosome 7"/>
</dbReference>
<organism evidence="2 3">
    <name type="scientific">Linum trigynum</name>
    <dbReference type="NCBI Taxonomy" id="586398"/>
    <lineage>
        <taxon>Eukaryota</taxon>
        <taxon>Viridiplantae</taxon>
        <taxon>Streptophyta</taxon>
        <taxon>Embryophyta</taxon>
        <taxon>Tracheophyta</taxon>
        <taxon>Spermatophyta</taxon>
        <taxon>Magnoliopsida</taxon>
        <taxon>eudicotyledons</taxon>
        <taxon>Gunneridae</taxon>
        <taxon>Pentapetalae</taxon>
        <taxon>rosids</taxon>
        <taxon>fabids</taxon>
        <taxon>Malpighiales</taxon>
        <taxon>Linaceae</taxon>
        <taxon>Linum</taxon>
    </lineage>
</organism>
<reference evidence="2 3" key="1">
    <citation type="submission" date="2024-04" db="EMBL/GenBank/DDBJ databases">
        <authorList>
            <person name="Fracassetti M."/>
        </authorList>
    </citation>
    <scope>NUCLEOTIDE SEQUENCE [LARGE SCALE GENOMIC DNA]</scope>
</reference>
<gene>
    <name evidence="2" type="ORF">LTRI10_LOCUS39949</name>
</gene>
<evidence type="ECO:0000313" key="3">
    <source>
        <dbReference type="Proteomes" id="UP001497516"/>
    </source>
</evidence>
<evidence type="ECO:0000313" key="2">
    <source>
        <dbReference type="EMBL" id="CAL1399779.1"/>
    </source>
</evidence>
<sequence>MDWRSRDEMESAEGWRRGLVLVAEEQRRPSGDCVAGRRVGVVDAEKGSKDEVDSANWGRKTKSKPRRQIRVRQASFW</sequence>
<dbReference type="EMBL" id="OZ034820">
    <property type="protein sequence ID" value="CAL1399779.1"/>
    <property type="molecule type" value="Genomic_DNA"/>
</dbReference>
<feature type="compositionally biased region" description="Basic residues" evidence="1">
    <location>
        <begin position="59"/>
        <end position="70"/>
    </location>
</feature>
<accession>A0AAV2FN73</accession>
<evidence type="ECO:0000256" key="1">
    <source>
        <dbReference type="SAM" id="MobiDB-lite"/>
    </source>
</evidence>
<keyword evidence="3" id="KW-1185">Reference proteome</keyword>